<reference evidence="2" key="1">
    <citation type="journal article" date="2002" name="Nature">
        <title>The genome sequence and structure of rice chromosome 1.</title>
        <authorList>
            <person name="Sasaki T."/>
            <person name="Matsumoto T."/>
            <person name="Yamamoto K."/>
            <person name="Sakata K."/>
            <person name="Baba T."/>
            <person name="Katayose Y."/>
            <person name="Wu J."/>
            <person name="Niimura Y."/>
            <person name="Cheng Z."/>
            <person name="Nagamura Y."/>
            <person name="Antonio B.A."/>
            <person name="Kanamori H."/>
            <person name="Hosokawa S."/>
            <person name="Masukawa M."/>
            <person name="Arikawa K."/>
            <person name="Chiden Y."/>
            <person name="Hayashi M."/>
            <person name="Okamoto M."/>
            <person name="Ando T."/>
            <person name="Aoki H."/>
            <person name="Arita K."/>
            <person name="Hamada M."/>
            <person name="Harada C."/>
            <person name="Hijishita S."/>
            <person name="Honda M."/>
            <person name="Ichikawa Y."/>
            <person name="Idonuma A."/>
            <person name="Iijima M."/>
            <person name="Ikeda M."/>
            <person name="Ikeno M."/>
            <person name="Itoh S."/>
            <person name="Itoh T."/>
            <person name="Itoh Y."/>
            <person name="Itoh Y."/>
            <person name="Iwabuchi A."/>
            <person name="Kamiya K."/>
            <person name="Karasawa W."/>
            <person name="Katagiri S."/>
            <person name="Kikuta A."/>
            <person name="Kobayashi N."/>
            <person name="Kono I."/>
            <person name="Machita K."/>
            <person name="Maehara T."/>
            <person name="Mizuno H."/>
            <person name="Mizubayashi T."/>
            <person name="Mukai Y."/>
            <person name="Nagasaki H."/>
            <person name="Nakashima M."/>
            <person name="Nakama Y."/>
            <person name="Nakamichi Y."/>
            <person name="Nakamura M."/>
            <person name="Namiki N."/>
            <person name="Negishi M."/>
            <person name="Ohta I."/>
            <person name="Ono N."/>
            <person name="Saji S."/>
            <person name="Sakai K."/>
            <person name="Shibata M."/>
            <person name="Shimokawa T."/>
            <person name="Shomura A."/>
            <person name="Song J."/>
            <person name="Takazaki Y."/>
            <person name="Terasawa K."/>
            <person name="Tsuji K."/>
            <person name="Waki K."/>
            <person name="Yamagata H."/>
            <person name="Yamane H."/>
            <person name="Yoshiki S."/>
            <person name="Yoshihara R."/>
            <person name="Yukawa K."/>
            <person name="Zhong H."/>
            <person name="Iwama H."/>
            <person name="Endo T."/>
            <person name="Ito H."/>
            <person name="Hahn J.H."/>
            <person name="Kim H.I."/>
            <person name="Eun M.Y."/>
            <person name="Yano M."/>
            <person name="Jiang J."/>
            <person name="Gojobori T."/>
        </authorList>
    </citation>
    <scope>NUCLEOTIDE SEQUENCE [LARGE SCALE GENOMIC DNA]</scope>
</reference>
<feature type="compositionally biased region" description="Gly residues" evidence="1">
    <location>
        <begin position="131"/>
        <end position="143"/>
    </location>
</feature>
<feature type="compositionally biased region" description="Basic residues" evidence="1">
    <location>
        <begin position="93"/>
        <end position="102"/>
    </location>
</feature>
<sequence length="143" mass="16085">MATGNSPSEVTLPYPPPWRRIFPITITVKCNGATSFTITASVRATSSTSRRQRRFDLLRRRQDLLRWRRDLLWRRWDLAAWWPCAGVAEGARARPRPSCRGRGRGELATLRGHGARREREIGSRHRHADGVGAGGGMEKGLNG</sequence>
<dbReference type="AlphaFoldDB" id="Q657I1"/>
<evidence type="ECO:0000313" key="2">
    <source>
        <dbReference type="EMBL" id="BAD45035.1"/>
    </source>
</evidence>
<dbReference type="Proteomes" id="UP000817658">
    <property type="component" value="Chromosome 1"/>
</dbReference>
<protein>
    <submittedName>
        <fullName evidence="2">Uncharacterized protein B1146F03.31</fullName>
    </submittedName>
</protein>
<feature type="region of interest" description="Disordered" evidence="1">
    <location>
        <begin position="92"/>
        <end position="143"/>
    </location>
</feature>
<dbReference type="EMBL" id="AP003206">
    <property type="protein sequence ID" value="BAD45035.1"/>
    <property type="molecule type" value="Genomic_DNA"/>
</dbReference>
<evidence type="ECO:0000256" key="1">
    <source>
        <dbReference type="SAM" id="MobiDB-lite"/>
    </source>
</evidence>
<organism evidence="2">
    <name type="scientific">Oryza sativa subsp. japonica</name>
    <name type="common">Rice</name>
    <dbReference type="NCBI Taxonomy" id="39947"/>
    <lineage>
        <taxon>Eukaryota</taxon>
        <taxon>Viridiplantae</taxon>
        <taxon>Streptophyta</taxon>
        <taxon>Embryophyta</taxon>
        <taxon>Tracheophyta</taxon>
        <taxon>Spermatophyta</taxon>
        <taxon>Magnoliopsida</taxon>
        <taxon>Liliopsida</taxon>
        <taxon>Poales</taxon>
        <taxon>Poaceae</taxon>
        <taxon>BOP clade</taxon>
        <taxon>Oryzoideae</taxon>
        <taxon>Oryzeae</taxon>
        <taxon>Oryzinae</taxon>
        <taxon>Oryza</taxon>
        <taxon>Oryza sativa</taxon>
    </lineage>
</organism>
<accession>Q657I1</accession>
<gene>
    <name evidence="2" type="primary">B1146F03.31</name>
</gene>
<name>Q657I1_ORYSJ</name>
<proteinExistence type="predicted"/>